<accession>A0A1H9BGZ8</accession>
<evidence type="ECO:0000313" key="2">
    <source>
        <dbReference type="Proteomes" id="UP000199496"/>
    </source>
</evidence>
<gene>
    <name evidence="1" type="ORF">SAMN05421693_10913</name>
</gene>
<organism evidence="1 2">
    <name type="scientific">Ectothiorhodospira magna</name>
    <dbReference type="NCBI Taxonomy" id="867345"/>
    <lineage>
        <taxon>Bacteria</taxon>
        <taxon>Pseudomonadati</taxon>
        <taxon>Pseudomonadota</taxon>
        <taxon>Gammaproteobacteria</taxon>
        <taxon>Chromatiales</taxon>
        <taxon>Ectothiorhodospiraceae</taxon>
        <taxon>Ectothiorhodospira</taxon>
    </lineage>
</organism>
<protein>
    <submittedName>
        <fullName evidence="1">Uncharacterized protein</fullName>
    </submittedName>
</protein>
<reference evidence="1 2" key="1">
    <citation type="submission" date="2016-10" db="EMBL/GenBank/DDBJ databases">
        <authorList>
            <person name="de Groot N.N."/>
        </authorList>
    </citation>
    <scope>NUCLEOTIDE SEQUENCE [LARGE SCALE GENOMIC DNA]</scope>
    <source>
        <strain evidence="1 2">B7-7</strain>
    </source>
</reference>
<sequence length="710" mass="73912">MLAAPPIFRIGLVLFCALLLTACLGGGDNGGGFTGHTLSLSVNVEPDTVPVNTAQAAVGPGSPYAAQIAVRVTERNTGQPESGAAISASFAGPAVGGFITEQEFLSGTGIPRPSVQVTAGGNGDARIYFVAGEIGGEAHIRIRADRGVQTHLGAETTRTIRVLSDAGPVASLEFTGPYIEAIRTNRVQFGPAVGESVDFQNGTYSRVVSITARDANGNPVPVNTPIHFRLIDAPLVGYPQEGSGRFEITGNNGNPLEGGFNFNAPNGNFLNRGARVGDRLVLDPDPNGRSFYHAGIRTIAQLPPSQRDTLVIRADAQPFRVGEDQGATVPYVIGRAQAGSIQSLAFTDGTGTASALLTYPFSNVGRTAIIVAHTEDFSVSRVFNPGGAVYLRMLGDDGTVTLTASTAVLPAQTGGMVTLCLRDKNGVPLSGQPIFFSTENSSSGATANILLDGEIITSGYFFAGQSGCVTVDVEVVNQFPGDDGFKITFNSLDSNVVEVDVLGLGAGNLILTSLSCPQSEGETGRASFLYVLPNQQPIPGVLVTLDSSSQFQSYSFEPPSNQGSHAGVTGSAGEIVLNFNGYGNRDGEELTTASGVSASFTCHRDDGGGTNGGGTGSVPGDFSGTSGGVIHHFSVLEDGPVYFYLSHEGSSNFIVRLLNSQGDSLRSLANEIGVVTPPIERVQNLDAGTYMLDVRNADGDWRIHVTDVKQ</sequence>
<keyword evidence="2" id="KW-1185">Reference proteome</keyword>
<dbReference type="Proteomes" id="UP000199496">
    <property type="component" value="Unassembled WGS sequence"/>
</dbReference>
<evidence type="ECO:0000313" key="1">
    <source>
        <dbReference type="EMBL" id="SEP88149.1"/>
    </source>
</evidence>
<dbReference type="AlphaFoldDB" id="A0A1H9BGZ8"/>
<dbReference type="EMBL" id="FOFO01000009">
    <property type="protein sequence ID" value="SEP88149.1"/>
    <property type="molecule type" value="Genomic_DNA"/>
</dbReference>
<proteinExistence type="predicted"/>
<name>A0A1H9BGZ8_9GAMM</name>
<dbReference type="STRING" id="867345.SAMN05421693_10913"/>